<keyword evidence="9" id="KW-1185">Reference proteome</keyword>
<evidence type="ECO:0000313" key="9">
    <source>
        <dbReference type="Proteomes" id="UP000199415"/>
    </source>
</evidence>
<evidence type="ECO:0000256" key="2">
    <source>
        <dbReference type="ARBA" id="ARBA00022729"/>
    </source>
</evidence>
<sequence>MAGADGPKAAARPGLPGRSALGRRVRAELALPGEMLASRAVEAAKRPWHTSKLYHATLGRNPPDSLRLEPTDPWPGDAERGRRFLTDRIELANSALAAPTPFWAPPEAEPVWLRELHAFTWVRDLRAFGSEQACRRARELLADWLARHPGPGEPATAWHPVPIGRRIAIWLGNQPFLLHGAGTAFMAAVLLSIGRQGRHLYRVLPGSLRGAELIAAIKGLILAGACFPDGWVWLKRGLALLEEELDRQLHADGGHIARSPSEHLTVLGDLTDIRAVLTSAQTGVPESLTTAIESMAPVLKMLRHGDGGLGCFNGGREERSAVVDVALQRAGVRARTQDAAPQSGFQRLNAQRTVLIADAGPPPPPGYDRHAHAAPLAFELSDGADRVIVNCGAYPGHPAWQLPQRATAAHSTLTLAETNAAEILAPGGGLGRKPEHVTCRRETGEGMAWLAMSHDGYRPLFGAVHQRRLFLSPLGDDLRGEDTLTGPADLPFTVRFHIHPAVRVGLAKDGETVQLVTSTGANWNLRASGAALALADSVYLGGRGVQRTSQIVLSGTTRKGDTVVKWALKRG</sequence>
<dbReference type="Pfam" id="PF07940">
    <property type="entry name" value="Hepar_II_III_C"/>
    <property type="match status" value="1"/>
</dbReference>
<accession>A0A1G7LW31</accession>
<dbReference type="RefSeq" id="WP_090018417.1">
    <property type="nucleotide sequence ID" value="NZ_FNCE01000001.1"/>
</dbReference>
<feature type="region of interest" description="Disordered" evidence="5">
    <location>
        <begin position="1"/>
        <end position="23"/>
    </location>
</feature>
<dbReference type="InterPro" id="IPR012480">
    <property type="entry name" value="Hepar_II_III_C"/>
</dbReference>
<keyword evidence="2" id="KW-0732">Signal</keyword>
<dbReference type="GO" id="GO:0016829">
    <property type="term" value="F:lyase activity"/>
    <property type="evidence" value="ECO:0007669"/>
    <property type="project" value="UniProtKB-KW"/>
</dbReference>
<evidence type="ECO:0000259" key="7">
    <source>
        <dbReference type="Pfam" id="PF16889"/>
    </source>
</evidence>
<keyword evidence="4" id="KW-0456">Lyase</keyword>
<dbReference type="AlphaFoldDB" id="A0A1G7LW31"/>
<evidence type="ECO:0000256" key="1">
    <source>
        <dbReference type="ARBA" id="ARBA00004418"/>
    </source>
</evidence>
<dbReference type="GO" id="GO:0042597">
    <property type="term" value="C:periplasmic space"/>
    <property type="evidence" value="ECO:0007669"/>
    <property type="project" value="UniProtKB-SubCell"/>
</dbReference>
<dbReference type="PANTHER" id="PTHR39210:SF1">
    <property type="entry name" value="HEPARIN-SULFATE LYASE"/>
    <property type="match status" value="1"/>
</dbReference>
<reference evidence="8 9" key="1">
    <citation type="submission" date="2016-10" db="EMBL/GenBank/DDBJ databases">
        <authorList>
            <person name="de Groot N.N."/>
        </authorList>
    </citation>
    <scope>NUCLEOTIDE SEQUENCE [LARGE SCALE GENOMIC DNA]</scope>
    <source>
        <strain evidence="8 9">DSM 25584</strain>
    </source>
</reference>
<dbReference type="OrthoDB" id="9787373at2"/>
<organism evidence="8 9">
    <name type="scientific">Limimonas halophila</name>
    <dbReference type="NCBI Taxonomy" id="1082479"/>
    <lineage>
        <taxon>Bacteria</taxon>
        <taxon>Pseudomonadati</taxon>
        <taxon>Pseudomonadota</taxon>
        <taxon>Alphaproteobacteria</taxon>
        <taxon>Rhodospirillales</taxon>
        <taxon>Rhodovibrionaceae</taxon>
        <taxon>Limimonas</taxon>
    </lineage>
</organism>
<dbReference type="Gene3D" id="1.50.10.100">
    <property type="entry name" value="Chondroitin AC/alginate lyase"/>
    <property type="match status" value="1"/>
</dbReference>
<feature type="domain" description="Heparin-sulfate lyase N-terminal" evidence="7">
    <location>
        <begin position="111"/>
        <end position="324"/>
    </location>
</feature>
<evidence type="ECO:0000256" key="4">
    <source>
        <dbReference type="ARBA" id="ARBA00023239"/>
    </source>
</evidence>
<dbReference type="Gene3D" id="2.70.98.70">
    <property type="match status" value="1"/>
</dbReference>
<evidence type="ECO:0000256" key="5">
    <source>
        <dbReference type="SAM" id="MobiDB-lite"/>
    </source>
</evidence>
<evidence type="ECO:0000259" key="6">
    <source>
        <dbReference type="Pfam" id="PF07940"/>
    </source>
</evidence>
<dbReference type="STRING" id="1082479.SAMN05216241_101392"/>
<gene>
    <name evidence="8" type="ORF">SAMN05216241_101392</name>
</gene>
<name>A0A1G7LW31_9PROT</name>
<evidence type="ECO:0000313" key="8">
    <source>
        <dbReference type="EMBL" id="SDF53586.1"/>
    </source>
</evidence>
<dbReference type="InterPro" id="IPR008929">
    <property type="entry name" value="Chondroitin_lyas"/>
</dbReference>
<dbReference type="Pfam" id="PF16889">
    <property type="entry name" value="Hepar_II_III_N"/>
    <property type="match status" value="1"/>
</dbReference>
<dbReference type="PANTHER" id="PTHR39210">
    <property type="entry name" value="HEPARIN-SULFATE LYASE"/>
    <property type="match status" value="1"/>
</dbReference>
<comment type="subcellular location">
    <subcellularLocation>
        <location evidence="1">Periplasm</location>
    </subcellularLocation>
</comment>
<dbReference type="InterPro" id="IPR031680">
    <property type="entry name" value="Hepar_II_III_N"/>
</dbReference>
<proteinExistence type="predicted"/>
<keyword evidence="3" id="KW-0574">Periplasm</keyword>
<feature type="domain" description="Heparinase II/III-like C-terminal" evidence="6">
    <location>
        <begin position="335"/>
        <end position="567"/>
    </location>
</feature>
<dbReference type="Proteomes" id="UP000199415">
    <property type="component" value="Unassembled WGS sequence"/>
</dbReference>
<evidence type="ECO:0000256" key="3">
    <source>
        <dbReference type="ARBA" id="ARBA00022764"/>
    </source>
</evidence>
<dbReference type="EMBL" id="FNCE01000001">
    <property type="protein sequence ID" value="SDF53586.1"/>
    <property type="molecule type" value="Genomic_DNA"/>
</dbReference>
<protein>
    <submittedName>
        <fullName evidence="8">Uncharacterized conserved protein, heparinase superfamily</fullName>
    </submittedName>
</protein>